<dbReference type="OrthoDB" id="383585at2157"/>
<gene>
    <name evidence="1" type="ORF">MettiDRAFT_1588</name>
</gene>
<proteinExistence type="predicted"/>
<dbReference type="Proteomes" id="UP000019483">
    <property type="component" value="Unassembled WGS sequence"/>
</dbReference>
<dbReference type="AlphaFoldDB" id="W9DRH9"/>
<name>W9DRH9_METTI</name>
<comment type="caution">
    <text evidence="1">The sequence shown here is derived from an EMBL/GenBank/DDBJ whole genome shotgun (WGS) entry which is preliminary data.</text>
</comment>
<organism evidence="1 2">
    <name type="scientific">Methanolobus tindarius DSM 2278</name>
    <dbReference type="NCBI Taxonomy" id="1090322"/>
    <lineage>
        <taxon>Archaea</taxon>
        <taxon>Methanobacteriati</taxon>
        <taxon>Methanobacteriota</taxon>
        <taxon>Stenosarchaea group</taxon>
        <taxon>Methanomicrobia</taxon>
        <taxon>Methanosarcinales</taxon>
        <taxon>Methanosarcinaceae</taxon>
        <taxon>Methanolobus</taxon>
    </lineage>
</organism>
<accession>W9DRH9</accession>
<evidence type="ECO:0000313" key="2">
    <source>
        <dbReference type="Proteomes" id="UP000019483"/>
    </source>
</evidence>
<evidence type="ECO:0000313" key="1">
    <source>
        <dbReference type="EMBL" id="ETA68135.1"/>
    </source>
</evidence>
<keyword evidence="2" id="KW-1185">Reference proteome</keyword>
<dbReference type="RefSeq" id="WP_023845271.1">
    <property type="nucleotide sequence ID" value="NZ_AZAJ01000001.1"/>
</dbReference>
<sequence length="1083" mass="127810">METTEKAEISLDSLNPKQEEIYRRLREIGDEIAAFYLDGIRILNDEQIQTKSNLLAHIAREIDGGLRDILASKEILDKNKTISKDEIKVLKAEINSELEAKGIDKIDNISNHVISVCNALSIDSNSNLLREWIICSSQFHKFAHRHGAYKSPRPLEMFQDIWSRYENILFKLIGSYYRFLDRIDDLLEKEEPSKDIINALPNLLQTGAREHYFFTKLNHQSWLKPLREAGFFDPTNNPEPILSSDGNGYSFPFWSELNYLERIVLASEEENIDLIIDIIKKIIDHREEKKDIIINSKTDYQVFKIICALPSEKIIEEHIGFIKDILISGIFNSPIASDINKILIPKLVADKNKEILLSLLEVVTEFNIDKKEFVCIVNSKIEDYWLEDLVSKNCEVITNILGIDIVRLLLGKIRDLCKVNEHSFIVETIEDSDQNILKHQYEAIIIRFLKESIFQLDSAKLRLFVEEWIDDDLAILKRMALFVINKRYTDYNDLFWCIENPIKNLACKHELYDLLSNHATEFNQEQINKVVEWIEEIKVEYLDESDKVYEARLKKEWYLTLLDSENENVLEKYKVYNELSPKTIEHPGFITYTEALWGEESPLQEVEMNQMTSKEISEYLESFEEQKNNFRAPTIMGLADTFKKIVIENPHRFSDELDVYKEVPMIYRYFLLQGFSQAWKDGKSFDWNNVLEYIQYTLKNDIKLIDNKEEFNYYEWFIGQACRLIKDGTKSDKHAFDEKFLPLAKEILLLMKTNVGSHEFTVDDYVTFVLNSTKGQLLEAMINYSLRVARVENKKEWDNDIKAVFCYELKDKQSLEVHTILGQYIGNCLYLDEEWIKDNILLIFPQEKPKHFLAALDGYFLSSTVYNNLYHLLKNVEIYSNILQKWDENSKRINDKIIIHICLAYAEGWESVEVDDSLISILLKKKQTHEMIIHFFENNSKNFKEKYKSKIKNLWQILFEINKDSNKKTIGKLTAWLVIFDELDDNLFHWLEEGAPYVGPYWDSYSFIENLTRFMNEEPRKCGELFWVLIKDREYLDDYEKENILFIISTLYQKEEKEIANKICNRYAENGIYFLREMYNENN</sequence>
<protein>
    <submittedName>
        <fullName evidence="1">Uncharacterized protein</fullName>
    </submittedName>
</protein>
<reference evidence="1 2" key="1">
    <citation type="submission" date="2013-08" db="EMBL/GenBank/DDBJ databases">
        <authorList>
            <consortium name="DOE Joint Genome Institute"/>
            <person name="Eisen J."/>
            <person name="Huntemann M."/>
            <person name="Han J."/>
            <person name="Chen A."/>
            <person name="Kyrpides N."/>
            <person name="Mavromatis K."/>
            <person name="Markowitz V."/>
            <person name="Palaniappan K."/>
            <person name="Ivanova N."/>
            <person name="Schaumberg A."/>
            <person name="Pati A."/>
            <person name="Liolios K."/>
            <person name="Nordberg H.P."/>
            <person name="Cantor M.N."/>
            <person name="Hua S.X."/>
            <person name="Woyke T."/>
        </authorList>
    </citation>
    <scope>NUCLEOTIDE SEQUENCE [LARGE SCALE GENOMIC DNA]</scope>
    <source>
        <strain evidence="1 2">DSM 2278</strain>
    </source>
</reference>
<dbReference type="EMBL" id="AZAJ01000001">
    <property type="protein sequence ID" value="ETA68135.1"/>
    <property type="molecule type" value="Genomic_DNA"/>
</dbReference>